<dbReference type="InterPro" id="IPR036691">
    <property type="entry name" value="Endo/exonu/phosph_ase_sf"/>
</dbReference>
<dbReference type="GO" id="GO:0003824">
    <property type="term" value="F:catalytic activity"/>
    <property type="evidence" value="ECO:0007669"/>
    <property type="project" value="InterPro"/>
</dbReference>
<organism evidence="2 3">
    <name type="scientific">Gossypium australe</name>
    <dbReference type="NCBI Taxonomy" id="47621"/>
    <lineage>
        <taxon>Eukaryota</taxon>
        <taxon>Viridiplantae</taxon>
        <taxon>Streptophyta</taxon>
        <taxon>Embryophyta</taxon>
        <taxon>Tracheophyta</taxon>
        <taxon>Spermatophyta</taxon>
        <taxon>Magnoliopsida</taxon>
        <taxon>eudicotyledons</taxon>
        <taxon>Gunneridae</taxon>
        <taxon>Pentapetalae</taxon>
        <taxon>rosids</taxon>
        <taxon>malvids</taxon>
        <taxon>Malvales</taxon>
        <taxon>Malvaceae</taxon>
        <taxon>Malvoideae</taxon>
        <taxon>Gossypium</taxon>
    </lineage>
</organism>
<dbReference type="EMBL" id="SMMG02000005">
    <property type="protein sequence ID" value="KAA3476158.1"/>
    <property type="molecule type" value="Genomic_DNA"/>
</dbReference>
<reference evidence="3" key="1">
    <citation type="journal article" date="2019" name="Plant Biotechnol. J.">
        <title>Genome sequencing of the Australian wild diploid species Gossypium australe highlights disease resistance and delayed gland morphogenesis.</title>
        <authorList>
            <person name="Cai Y."/>
            <person name="Cai X."/>
            <person name="Wang Q."/>
            <person name="Wang P."/>
            <person name="Zhang Y."/>
            <person name="Cai C."/>
            <person name="Xu Y."/>
            <person name="Wang K."/>
            <person name="Zhou Z."/>
            <person name="Wang C."/>
            <person name="Geng S."/>
            <person name="Li B."/>
            <person name="Dong Q."/>
            <person name="Hou Y."/>
            <person name="Wang H."/>
            <person name="Ai P."/>
            <person name="Liu Z."/>
            <person name="Yi F."/>
            <person name="Sun M."/>
            <person name="An G."/>
            <person name="Cheng J."/>
            <person name="Zhang Y."/>
            <person name="Shi Q."/>
            <person name="Xie Y."/>
            <person name="Shi X."/>
            <person name="Chang Y."/>
            <person name="Huang F."/>
            <person name="Chen Y."/>
            <person name="Hong S."/>
            <person name="Mi L."/>
            <person name="Sun Q."/>
            <person name="Zhang L."/>
            <person name="Zhou B."/>
            <person name="Peng R."/>
            <person name="Zhang X."/>
            <person name="Liu F."/>
        </authorList>
    </citation>
    <scope>NUCLEOTIDE SEQUENCE [LARGE SCALE GENOMIC DNA]</scope>
    <source>
        <strain evidence="3">cv. PA1801</strain>
    </source>
</reference>
<dbReference type="Proteomes" id="UP000325315">
    <property type="component" value="Unassembled WGS sequence"/>
</dbReference>
<name>A0A5B6W4K3_9ROSI</name>
<gene>
    <name evidence="2" type="ORF">EPI10_026259</name>
</gene>
<evidence type="ECO:0000259" key="1">
    <source>
        <dbReference type="Pfam" id="PF03372"/>
    </source>
</evidence>
<protein>
    <submittedName>
        <fullName evidence="2">Expansin-A1-like</fullName>
    </submittedName>
</protein>
<sequence>MKHICWNVRGLGSPRAVRRLRHIIKQHNPYMVFLIETKLDQKRMDRARKSCGFINGIDIEAERSRDGLCLAWKGGIEVTLKSFSKWHIDVLVKEDGIEEEWRFTGFYGSPYLRDQNHVWNILKRLSQDSNCPWLVAGDFNEIMYSFEKRGDCQGTKREWRYSGKH</sequence>
<evidence type="ECO:0000313" key="3">
    <source>
        <dbReference type="Proteomes" id="UP000325315"/>
    </source>
</evidence>
<dbReference type="PANTHER" id="PTHR35218:SF9">
    <property type="entry name" value="ENDONUCLEASE_EXONUCLEASE_PHOSPHATASE DOMAIN-CONTAINING PROTEIN"/>
    <property type="match status" value="1"/>
</dbReference>
<dbReference type="InterPro" id="IPR005135">
    <property type="entry name" value="Endo/exonuclease/phosphatase"/>
</dbReference>
<dbReference type="Pfam" id="PF03372">
    <property type="entry name" value="Exo_endo_phos"/>
    <property type="match status" value="1"/>
</dbReference>
<evidence type="ECO:0000313" key="2">
    <source>
        <dbReference type="EMBL" id="KAA3476158.1"/>
    </source>
</evidence>
<comment type="caution">
    <text evidence="2">The sequence shown here is derived from an EMBL/GenBank/DDBJ whole genome shotgun (WGS) entry which is preliminary data.</text>
</comment>
<feature type="domain" description="Endonuclease/exonuclease/phosphatase" evidence="1">
    <location>
        <begin position="6"/>
        <end position="156"/>
    </location>
</feature>
<dbReference type="Gene3D" id="3.60.10.10">
    <property type="entry name" value="Endonuclease/exonuclease/phosphatase"/>
    <property type="match status" value="1"/>
</dbReference>
<proteinExistence type="predicted"/>
<dbReference type="OrthoDB" id="1750221at2759"/>
<dbReference type="PANTHER" id="PTHR35218">
    <property type="entry name" value="RNASE H DOMAIN-CONTAINING PROTEIN"/>
    <property type="match status" value="1"/>
</dbReference>
<dbReference type="AlphaFoldDB" id="A0A5B6W4K3"/>
<dbReference type="SUPFAM" id="SSF56219">
    <property type="entry name" value="DNase I-like"/>
    <property type="match status" value="1"/>
</dbReference>
<keyword evidence="3" id="KW-1185">Reference proteome</keyword>
<accession>A0A5B6W4K3</accession>